<dbReference type="Proteomes" id="UP000322234">
    <property type="component" value="Unassembled WGS sequence"/>
</dbReference>
<name>A0A6B0R7Y6_9CETA</name>
<dbReference type="EMBL" id="VBQZ03000024">
    <property type="protein sequence ID" value="MXQ85091.1"/>
    <property type="molecule type" value="Genomic_DNA"/>
</dbReference>
<proteinExistence type="predicted"/>
<evidence type="ECO:0000313" key="2">
    <source>
        <dbReference type="Proteomes" id="UP000322234"/>
    </source>
</evidence>
<keyword evidence="2" id="KW-1185">Reference proteome</keyword>
<comment type="caution">
    <text evidence="1">The sequence shown here is derived from an EMBL/GenBank/DDBJ whole genome shotgun (WGS) entry which is preliminary data.</text>
</comment>
<reference evidence="1" key="1">
    <citation type="submission" date="2019-10" db="EMBL/GenBank/DDBJ databases">
        <title>The sequence and de novo assembly of the wild yak genome.</title>
        <authorList>
            <person name="Liu Y."/>
        </authorList>
    </citation>
    <scope>NUCLEOTIDE SEQUENCE [LARGE SCALE GENOMIC DNA]</scope>
    <source>
        <strain evidence="1">WY2019</strain>
    </source>
</reference>
<organism evidence="1 2">
    <name type="scientific">Bos mutus</name>
    <name type="common">wild yak</name>
    <dbReference type="NCBI Taxonomy" id="72004"/>
    <lineage>
        <taxon>Eukaryota</taxon>
        <taxon>Metazoa</taxon>
        <taxon>Chordata</taxon>
        <taxon>Craniata</taxon>
        <taxon>Vertebrata</taxon>
        <taxon>Euteleostomi</taxon>
        <taxon>Mammalia</taxon>
        <taxon>Eutheria</taxon>
        <taxon>Laurasiatheria</taxon>
        <taxon>Artiodactyla</taxon>
        <taxon>Ruminantia</taxon>
        <taxon>Pecora</taxon>
        <taxon>Bovidae</taxon>
        <taxon>Bovinae</taxon>
        <taxon>Bos</taxon>
    </lineage>
</organism>
<gene>
    <name evidence="1" type="ORF">E5288_WYG004187</name>
</gene>
<protein>
    <submittedName>
        <fullName evidence="1">Uncharacterized protein</fullName>
    </submittedName>
</protein>
<dbReference type="AlphaFoldDB" id="A0A6B0R7Y6"/>
<evidence type="ECO:0000313" key="1">
    <source>
        <dbReference type="EMBL" id="MXQ85091.1"/>
    </source>
</evidence>
<sequence length="176" mass="19468">MQMWEHVRWSTWRTVQKVNYEIQSEADTAGPSAPLPDALDTAMKTGGLELGTQKGGGLQSPFSPHFAPAPFPGWTLTVLFLRPYAPVGLAPAVEQRVSGYVLCCSEELRTAEKCRSQAGSRDRVYDLSLECPEKHSNHNRRHWILPVPTAQNQFHSLSPMTQGSSVTALGLIIVRK</sequence>
<accession>A0A6B0R7Y6</accession>